<dbReference type="PANTHER" id="PTHR47165:SF3">
    <property type="entry name" value="RETROTRANSPOSON-LIKE PROTEIN"/>
    <property type="match status" value="1"/>
</dbReference>
<name>A0AAQ3TFD6_PASNO</name>
<dbReference type="PANTHER" id="PTHR47165">
    <property type="entry name" value="OS03G0429900 PROTEIN"/>
    <property type="match status" value="1"/>
</dbReference>
<dbReference type="InterPro" id="IPR012340">
    <property type="entry name" value="NA-bd_OB-fold"/>
</dbReference>
<evidence type="ECO:0000256" key="1">
    <source>
        <dbReference type="SAM" id="MobiDB-lite"/>
    </source>
</evidence>
<protein>
    <recommendedName>
        <fullName evidence="2">Replication protein A 70 kDa DNA-binding subunit B/D first OB fold domain-containing protein</fullName>
    </recommendedName>
</protein>
<keyword evidence="4" id="KW-1185">Reference proteome</keyword>
<proteinExistence type="predicted"/>
<dbReference type="Proteomes" id="UP001341281">
    <property type="component" value="Chromosome 04"/>
</dbReference>
<dbReference type="InterPro" id="IPR003871">
    <property type="entry name" value="RFA1B/D_OB_1st"/>
</dbReference>
<dbReference type="SUPFAM" id="SSF50249">
    <property type="entry name" value="Nucleic acid-binding proteins"/>
    <property type="match status" value="2"/>
</dbReference>
<accession>A0AAQ3TFD6</accession>
<organism evidence="3 4">
    <name type="scientific">Paspalum notatum var. saurae</name>
    <dbReference type="NCBI Taxonomy" id="547442"/>
    <lineage>
        <taxon>Eukaryota</taxon>
        <taxon>Viridiplantae</taxon>
        <taxon>Streptophyta</taxon>
        <taxon>Embryophyta</taxon>
        <taxon>Tracheophyta</taxon>
        <taxon>Spermatophyta</taxon>
        <taxon>Magnoliopsida</taxon>
        <taxon>Liliopsida</taxon>
        <taxon>Poales</taxon>
        <taxon>Poaceae</taxon>
        <taxon>PACMAD clade</taxon>
        <taxon>Panicoideae</taxon>
        <taxon>Andropogonodae</taxon>
        <taxon>Paspaleae</taxon>
        <taxon>Paspalinae</taxon>
        <taxon>Paspalum</taxon>
    </lineage>
</organism>
<evidence type="ECO:0000313" key="4">
    <source>
        <dbReference type="Proteomes" id="UP001341281"/>
    </source>
</evidence>
<sequence length="279" mass="31134">MLCKSSSLHQASLGLGMRTSLSPQGTPGGPSQGRFTPLSRLTRGVHRWSTVLVRVSRIWVASDPIKGNEFGLDSLLIDGEGVTMQARAKPGDMERLKQLLVEGKVYAMSNFTVDQSLKAYMACRNGLMIHMNGETVVEEINDGGTGSSIPRHSFEFVDFGDVPSRNEDRTFYTDVIGQVVCIEDEGQAWKWAAFRNISFLNLYLRDLRGRELDVALYGDLGRNFAAEQVFKQDRQVPVVAVFAGMLVRWYKGRGFTVCSTSASKYYLDLDIPEVQEFRA</sequence>
<gene>
    <name evidence="3" type="ORF">U9M48_020708</name>
</gene>
<dbReference type="CDD" id="cd04481">
    <property type="entry name" value="RPA1_DBD_B_like"/>
    <property type="match status" value="1"/>
</dbReference>
<reference evidence="3 4" key="1">
    <citation type="submission" date="2024-02" db="EMBL/GenBank/DDBJ databases">
        <title>High-quality chromosome-scale genome assembly of Pensacola bahiagrass (Paspalum notatum Flugge var. saurae).</title>
        <authorList>
            <person name="Vega J.M."/>
            <person name="Podio M."/>
            <person name="Orjuela J."/>
            <person name="Siena L.A."/>
            <person name="Pessino S.C."/>
            <person name="Combes M.C."/>
            <person name="Mariac C."/>
            <person name="Albertini E."/>
            <person name="Pupilli F."/>
            <person name="Ortiz J.P.A."/>
            <person name="Leblanc O."/>
        </authorList>
    </citation>
    <scope>NUCLEOTIDE SEQUENCE [LARGE SCALE GENOMIC DNA]</scope>
    <source>
        <strain evidence="3">R1</strain>
        <tissue evidence="3">Leaf</tissue>
    </source>
</reference>
<dbReference type="Pfam" id="PF02721">
    <property type="entry name" value="DUF223"/>
    <property type="match status" value="1"/>
</dbReference>
<dbReference type="Gene3D" id="2.40.50.140">
    <property type="entry name" value="Nucleic acid-binding proteins"/>
    <property type="match status" value="2"/>
</dbReference>
<evidence type="ECO:0000313" key="3">
    <source>
        <dbReference type="EMBL" id="WVZ72210.1"/>
    </source>
</evidence>
<feature type="region of interest" description="Disordered" evidence="1">
    <location>
        <begin position="17"/>
        <end position="37"/>
    </location>
</feature>
<dbReference type="AlphaFoldDB" id="A0AAQ3TFD6"/>
<feature type="non-terminal residue" evidence="3">
    <location>
        <position position="1"/>
    </location>
</feature>
<feature type="domain" description="Replication protein A 70 kDa DNA-binding subunit B/D first OB fold" evidence="2">
    <location>
        <begin position="35"/>
        <end position="139"/>
    </location>
</feature>
<dbReference type="EMBL" id="CP144748">
    <property type="protein sequence ID" value="WVZ72210.1"/>
    <property type="molecule type" value="Genomic_DNA"/>
</dbReference>
<dbReference type="CDD" id="cd04480">
    <property type="entry name" value="RPA1_DBD_A_like"/>
    <property type="match status" value="1"/>
</dbReference>
<evidence type="ECO:0000259" key="2">
    <source>
        <dbReference type="Pfam" id="PF02721"/>
    </source>
</evidence>